<sequence length="93" mass="10056">MPKFKIANGTAYDCPFCGLASVGILYVDILGATLLDALTAFSDSANTRHMEYIAGGETTVYEGYTKIIGVEYAYNDSSAVRVALRRPYEGETS</sequence>
<proteinExistence type="predicted"/>
<accession>A0A8S5NH72</accession>
<reference evidence="1" key="1">
    <citation type="journal article" date="2021" name="Proc. Natl. Acad. Sci. U.S.A.">
        <title>A Catalog of Tens of Thousands of Viruses from Human Metagenomes Reveals Hidden Associations with Chronic Diseases.</title>
        <authorList>
            <person name="Tisza M.J."/>
            <person name="Buck C.B."/>
        </authorList>
    </citation>
    <scope>NUCLEOTIDE SEQUENCE</scope>
    <source>
        <strain evidence="1">CtB9N2</strain>
    </source>
</reference>
<organism evidence="1">
    <name type="scientific">Siphoviridae sp. ctB9N2</name>
    <dbReference type="NCBI Taxonomy" id="2826188"/>
    <lineage>
        <taxon>Viruses</taxon>
        <taxon>Duplodnaviria</taxon>
        <taxon>Heunggongvirae</taxon>
        <taxon>Uroviricota</taxon>
        <taxon>Caudoviricetes</taxon>
    </lineage>
</organism>
<protein>
    <submittedName>
        <fullName evidence="1">60S ribosomal subunit</fullName>
    </submittedName>
</protein>
<name>A0A8S5NH72_9CAUD</name>
<evidence type="ECO:0000313" key="1">
    <source>
        <dbReference type="EMBL" id="DAD93552.1"/>
    </source>
</evidence>
<dbReference type="EMBL" id="BK015161">
    <property type="protein sequence ID" value="DAD93552.1"/>
    <property type="molecule type" value="Genomic_DNA"/>
</dbReference>